<feature type="region of interest" description="Disordered" evidence="1">
    <location>
        <begin position="202"/>
        <end position="247"/>
    </location>
</feature>
<name>A0A8T0UPD0_PANVG</name>
<feature type="region of interest" description="Disordered" evidence="1">
    <location>
        <begin position="1"/>
        <end position="172"/>
    </location>
</feature>
<keyword evidence="3" id="KW-1185">Reference proteome</keyword>
<proteinExistence type="predicted"/>
<evidence type="ECO:0000313" key="3">
    <source>
        <dbReference type="Proteomes" id="UP000823388"/>
    </source>
</evidence>
<feature type="compositionally biased region" description="Basic residues" evidence="1">
    <location>
        <begin position="90"/>
        <end position="122"/>
    </location>
</feature>
<feature type="compositionally biased region" description="Basic residues" evidence="1">
    <location>
        <begin position="48"/>
        <end position="63"/>
    </location>
</feature>
<accession>A0A8T0UPD0</accession>
<dbReference type="EMBL" id="CM029041">
    <property type="protein sequence ID" value="KAG2622744.1"/>
    <property type="molecule type" value="Genomic_DNA"/>
</dbReference>
<gene>
    <name evidence="2" type="ORF">PVAP13_3KG063652</name>
</gene>
<evidence type="ECO:0000256" key="1">
    <source>
        <dbReference type="SAM" id="MobiDB-lite"/>
    </source>
</evidence>
<evidence type="ECO:0000313" key="2">
    <source>
        <dbReference type="EMBL" id="KAG2622744.1"/>
    </source>
</evidence>
<dbReference type="AlphaFoldDB" id="A0A8T0UPD0"/>
<comment type="caution">
    <text evidence="2">The sequence shown here is derived from an EMBL/GenBank/DDBJ whole genome shotgun (WGS) entry which is preliminary data.</text>
</comment>
<organism evidence="2 3">
    <name type="scientific">Panicum virgatum</name>
    <name type="common">Blackwell switchgrass</name>
    <dbReference type="NCBI Taxonomy" id="38727"/>
    <lineage>
        <taxon>Eukaryota</taxon>
        <taxon>Viridiplantae</taxon>
        <taxon>Streptophyta</taxon>
        <taxon>Embryophyta</taxon>
        <taxon>Tracheophyta</taxon>
        <taxon>Spermatophyta</taxon>
        <taxon>Magnoliopsida</taxon>
        <taxon>Liliopsida</taxon>
        <taxon>Poales</taxon>
        <taxon>Poaceae</taxon>
        <taxon>PACMAD clade</taxon>
        <taxon>Panicoideae</taxon>
        <taxon>Panicodae</taxon>
        <taxon>Paniceae</taxon>
        <taxon>Panicinae</taxon>
        <taxon>Panicum</taxon>
        <taxon>Panicum sect. Hiantes</taxon>
    </lineage>
</organism>
<dbReference type="Proteomes" id="UP000823388">
    <property type="component" value="Chromosome 3K"/>
</dbReference>
<sequence length="275" mass="30051">MLGPEYSPSECHLTNTDLVLIPGRRQQTQTDRETEEGGGMGHGQGAPQRRRTSRPRRCNHHHQQPSAPGRDAGGGAADGVAQVSPLQLPRLHRLRRQGRPRLPRRLLRLRPPPRRGRAHGRRGQTAPHRPPQEAHQQPPRGALGHLRRRRHSQQAAPLRPPPRQPPVVVQQQDAGLRDAPGLCRRGGLVRGGGVVRAAGLRRARRPRGRGGGGGAPEGVRGRRRVPAGGGPTPGRAARHGPCHRPRRDVPRRRRIGAVAAAQDLVGLVRRPGHYC</sequence>
<protein>
    <submittedName>
        <fullName evidence="2">Uncharacterized protein</fullName>
    </submittedName>
</protein>
<reference evidence="2" key="1">
    <citation type="submission" date="2020-05" db="EMBL/GenBank/DDBJ databases">
        <title>WGS assembly of Panicum virgatum.</title>
        <authorList>
            <person name="Lovell J.T."/>
            <person name="Jenkins J."/>
            <person name="Shu S."/>
            <person name="Juenger T.E."/>
            <person name="Schmutz J."/>
        </authorList>
    </citation>
    <scope>NUCLEOTIDE SEQUENCE</scope>
    <source>
        <strain evidence="2">AP13</strain>
    </source>
</reference>
<feature type="compositionally biased region" description="Basic residues" evidence="1">
    <location>
        <begin position="236"/>
        <end position="247"/>
    </location>
</feature>
<feature type="compositionally biased region" description="Low complexity" evidence="1">
    <location>
        <begin position="78"/>
        <end position="89"/>
    </location>
</feature>